<dbReference type="Proteomes" id="UP000199689">
    <property type="component" value="Unassembled WGS sequence"/>
</dbReference>
<dbReference type="STRING" id="209880.SAMN02910343_01551"/>
<accession>A0A1G5WRM8</accession>
<keyword evidence="2" id="KW-1185">Reference proteome</keyword>
<proteinExistence type="predicted"/>
<protein>
    <submittedName>
        <fullName evidence="1">Uncharacterized protein</fullName>
    </submittedName>
</protein>
<name>A0A1G5WRM8_9FIRM</name>
<sequence>MDTLTSSTYDQMADYFFSNDQDLQDSPFARNLVQGMVISLKPSVVESMKEGARDYIKTGKLNGAPEKENAGNQADQAARNLEKKSGIYMLTLKEVTETEKADGLASVGLKFHSVKLNHDFTIRIKMRQLQDGTWEVVSIENLKEYLKEFTSSYQAALDKANKPIQKKIDSQIKITGLSAEIVPGDEFGFSKRLVITGQMKLSGNKVINKIDGIIKARENNGKVHDIFFNNIEIEPDSDGTGSEEFAIGRELNPFIESDKKLEDMNLSALQLTCHVSRIVYSDGSTLELKTSLN</sequence>
<evidence type="ECO:0000313" key="2">
    <source>
        <dbReference type="Proteomes" id="UP000199689"/>
    </source>
</evidence>
<organism evidence="1 2">
    <name type="scientific">Allisonella histaminiformans</name>
    <dbReference type="NCBI Taxonomy" id="209880"/>
    <lineage>
        <taxon>Bacteria</taxon>
        <taxon>Bacillati</taxon>
        <taxon>Bacillota</taxon>
        <taxon>Negativicutes</taxon>
        <taxon>Veillonellales</taxon>
        <taxon>Veillonellaceae</taxon>
        <taxon>Allisonella</taxon>
    </lineage>
</organism>
<gene>
    <name evidence="1" type="ORF">SAMN02910343_01551</name>
</gene>
<evidence type="ECO:0000313" key="1">
    <source>
        <dbReference type="EMBL" id="SDA60584.1"/>
    </source>
</evidence>
<dbReference type="AlphaFoldDB" id="A0A1G5WRM8"/>
<dbReference type="EMBL" id="FMXA01000028">
    <property type="protein sequence ID" value="SDA60584.1"/>
    <property type="molecule type" value="Genomic_DNA"/>
</dbReference>
<reference evidence="1 2" key="1">
    <citation type="submission" date="2016-10" db="EMBL/GenBank/DDBJ databases">
        <authorList>
            <person name="de Groot N.N."/>
        </authorList>
    </citation>
    <scope>NUCLEOTIDE SEQUENCE [LARGE SCALE GENOMIC DNA]</scope>
    <source>
        <strain evidence="1 2">DSM 15230</strain>
    </source>
</reference>